<dbReference type="PROSITE" id="PS51683">
    <property type="entry name" value="SAM_OMT_II"/>
    <property type="match status" value="1"/>
</dbReference>
<evidence type="ECO:0000259" key="4">
    <source>
        <dbReference type="Pfam" id="PF00891"/>
    </source>
</evidence>
<dbReference type="Pfam" id="PF00891">
    <property type="entry name" value="Methyltransf_2"/>
    <property type="match status" value="1"/>
</dbReference>
<protein>
    <submittedName>
        <fullName evidence="5">Methyltransferase domain-containing protein</fullName>
    </submittedName>
</protein>
<comment type="caution">
    <text evidence="5">The sequence shown here is derived from an EMBL/GenBank/DDBJ whole genome shotgun (WGS) entry which is preliminary data.</text>
</comment>
<keyword evidence="2 5" id="KW-0808">Transferase</keyword>
<dbReference type="Gene3D" id="3.40.50.150">
    <property type="entry name" value="Vaccinia Virus protein VP39"/>
    <property type="match status" value="1"/>
</dbReference>
<dbReference type="PANTHER" id="PTHR11746">
    <property type="entry name" value="O-METHYLTRANSFERASE"/>
    <property type="match status" value="1"/>
</dbReference>
<feature type="domain" description="O-methyltransferase C-terminal" evidence="4">
    <location>
        <begin position="147"/>
        <end position="251"/>
    </location>
</feature>
<name>A0A7J2TIG7_ARCFL</name>
<reference evidence="5" key="1">
    <citation type="journal article" date="2020" name="mSystems">
        <title>Genome- and Community-Level Interaction Insights into Carbon Utilization and Element Cycling Functions of Hydrothermarchaeota in Hydrothermal Sediment.</title>
        <authorList>
            <person name="Zhou Z."/>
            <person name="Liu Y."/>
            <person name="Xu W."/>
            <person name="Pan J."/>
            <person name="Luo Z.H."/>
            <person name="Li M."/>
        </authorList>
    </citation>
    <scope>NUCLEOTIDE SEQUENCE [LARGE SCALE GENOMIC DNA]</scope>
    <source>
        <strain evidence="5">SpSt-26</strain>
    </source>
</reference>
<organism evidence="5">
    <name type="scientific">Archaeoglobus fulgidus</name>
    <dbReference type="NCBI Taxonomy" id="2234"/>
    <lineage>
        <taxon>Archaea</taxon>
        <taxon>Methanobacteriati</taxon>
        <taxon>Methanobacteriota</taxon>
        <taxon>Archaeoglobi</taxon>
        <taxon>Archaeoglobales</taxon>
        <taxon>Archaeoglobaceae</taxon>
        <taxon>Archaeoglobus</taxon>
    </lineage>
</organism>
<dbReference type="GO" id="GO:0032259">
    <property type="term" value="P:methylation"/>
    <property type="evidence" value="ECO:0007669"/>
    <property type="project" value="UniProtKB-KW"/>
</dbReference>
<evidence type="ECO:0000256" key="1">
    <source>
        <dbReference type="ARBA" id="ARBA00022603"/>
    </source>
</evidence>
<sequence>MLELLREDLKWLQNSLKMEDFKTFAILTFCHRAKLFDFLELERSIEEVAKNFEMDFTATKALLYFLKSKGLVEGEERFKISNICRILFKSKLSIGEILEEKFREVENWLNFEKAIKGLKRREEEFFRNRIIYLGKFALLGDIKVVNLVSELEEFKNAKKLLDLAGGHGLYAYAFTLLNKNLKAIVFDLPEVVEVARNFLKDLGAERVEFVSGDLFKDPIGEDFDLIFSSFNPGGKKAELIPKIYNALKPGGIYVNRQYFPKEGFDVRDLEWNLWRFEKLEKDFKSFTFKGDLSLEDYIYELEKNGFKILRMVEEDYVVLIAKREKDL</sequence>
<keyword evidence="1 5" id="KW-0489">Methyltransferase</keyword>
<accession>A0A7J2TIG7</accession>
<dbReference type="GO" id="GO:0008171">
    <property type="term" value="F:O-methyltransferase activity"/>
    <property type="evidence" value="ECO:0007669"/>
    <property type="project" value="InterPro"/>
</dbReference>
<evidence type="ECO:0000256" key="2">
    <source>
        <dbReference type="ARBA" id="ARBA00022679"/>
    </source>
</evidence>
<dbReference type="AlphaFoldDB" id="A0A7J2TIG7"/>
<dbReference type="InterPro" id="IPR001077">
    <property type="entry name" value="COMT_C"/>
</dbReference>
<dbReference type="InterPro" id="IPR029063">
    <property type="entry name" value="SAM-dependent_MTases_sf"/>
</dbReference>
<gene>
    <name evidence="5" type="ORF">ENP88_04195</name>
</gene>
<proteinExistence type="predicted"/>
<dbReference type="CDD" id="cd02440">
    <property type="entry name" value="AdoMet_MTases"/>
    <property type="match status" value="1"/>
</dbReference>
<dbReference type="InterPro" id="IPR016461">
    <property type="entry name" value="COMT-like"/>
</dbReference>
<evidence type="ECO:0000256" key="3">
    <source>
        <dbReference type="ARBA" id="ARBA00022691"/>
    </source>
</evidence>
<dbReference type="SUPFAM" id="SSF53335">
    <property type="entry name" value="S-adenosyl-L-methionine-dependent methyltransferases"/>
    <property type="match status" value="1"/>
</dbReference>
<evidence type="ECO:0000313" key="5">
    <source>
        <dbReference type="EMBL" id="HEH35345.1"/>
    </source>
</evidence>
<keyword evidence="3" id="KW-0949">S-adenosyl-L-methionine</keyword>
<dbReference type="EMBL" id="DSLA01000067">
    <property type="protein sequence ID" value="HEH35345.1"/>
    <property type="molecule type" value="Genomic_DNA"/>
</dbReference>